<dbReference type="Proteomes" id="UP001370490">
    <property type="component" value="Unassembled WGS sequence"/>
</dbReference>
<organism evidence="1 2">
    <name type="scientific">Dillenia turbinata</name>
    <dbReference type="NCBI Taxonomy" id="194707"/>
    <lineage>
        <taxon>Eukaryota</taxon>
        <taxon>Viridiplantae</taxon>
        <taxon>Streptophyta</taxon>
        <taxon>Embryophyta</taxon>
        <taxon>Tracheophyta</taxon>
        <taxon>Spermatophyta</taxon>
        <taxon>Magnoliopsida</taxon>
        <taxon>eudicotyledons</taxon>
        <taxon>Gunneridae</taxon>
        <taxon>Pentapetalae</taxon>
        <taxon>Dilleniales</taxon>
        <taxon>Dilleniaceae</taxon>
        <taxon>Dillenia</taxon>
    </lineage>
</organism>
<sequence length="327" mass="36910">MPRPCHIAPENSYGEVVFSPASSSTLFLDVAVRIWSINQATSSSLLLLFSQPSLQRFQEDPKGPKSLLIFFISAVKKTQRHQTSWHLIELLRSTVLCVPQYTPMISMAGLNSHECEDVTHIEPISLSFTLDVSTVYLYWMSLIIDQHFLSNSLGAFKKKHLSWYATTCLLNELQCLVEDATTAMQGAKSSLARLMKILSVDGICNELIMTSSQGAFVDCCFVCKSVYMDIAIDGWGCGSSYHGLLTNLHFKQKMFSGDPQMPEIMCYATMMASFFSLMKQDHTMQERIVISLDLKTSSGEMESYSLMWSLRPFIDEEVLRQAWKLIP</sequence>
<keyword evidence="2" id="KW-1185">Reference proteome</keyword>
<dbReference type="PANTHER" id="PTHR35305">
    <property type="entry name" value="FAD-BINDING PROTEIN"/>
    <property type="match status" value="1"/>
</dbReference>
<gene>
    <name evidence="1" type="ORF">RJ641_011519</name>
</gene>
<reference evidence="1 2" key="1">
    <citation type="submission" date="2023-12" db="EMBL/GenBank/DDBJ databases">
        <title>A high-quality genome assembly for Dillenia turbinata (Dilleniales).</title>
        <authorList>
            <person name="Chanderbali A."/>
        </authorList>
    </citation>
    <scope>NUCLEOTIDE SEQUENCE [LARGE SCALE GENOMIC DNA]</scope>
    <source>
        <strain evidence="1">LSX21</strain>
        <tissue evidence="1">Leaf</tissue>
    </source>
</reference>
<comment type="caution">
    <text evidence="1">The sequence shown here is derived from an EMBL/GenBank/DDBJ whole genome shotgun (WGS) entry which is preliminary data.</text>
</comment>
<name>A0AAN8UWC5_9MAGN</name>
<dbReference type="AlphaFoldDB" id="A0AAN8UWC5"/>
<evidence type="ECO:0000313" key="1">
    <source>
        <dbReference type="EMBL" id="KAK6923215.1"/>
    </source>
</evidence>
<evidence type="ECO:0000313" key="2">
    <source>
        <dbReference type="Proteomes" id="UP001370490"/>
    </source>
</evidence>
<proteinExistence type="predicted"/>
<dbReference type="EMBL" id="JBAMMX010000018">
    <property type="protein sequence ID" value="KAK6923215.1"/>
    <property type="molecule type" value="Genomic_DNA"/>
</dbReference>
<dbReference type="PANTHER" id="PTHR35305:SF2">
    <property type="entry name" value="FAD-BINDING PROTEIN"/>
    <property type="match status" value="1"/>
</dbReference>
<accession>A0AAN8UWC5</accession>
<protein>
    <submittedName>
        <fullName evidence="1">Uncharacterized protein</fullName>
    </submittedName>
</protein>